<evidence type="ECO:0000313" key="3">
    <source>
        <dbReference type="Proteomes" id="UP000281738"/>
    </source>
</evidence>
<dbReference type="Gene3D" id="3.40.630.30">
    <property type="match status" value="1"/>
</dbReference>
<dbReference type="SUPFAM" id="SSF55729">
    <property type="entry name" value="Acyl-CoA N-acyltransferases (Nat)"/>
    <property type="match status" value="1"/>
</dbReference>
<dbReference type="PANTHER" id="PTHR43792:SF1">
    <property type="entry name" value="N-ACETYLTRANSFERASE DOMAIN-CONTAINING PROTEIN"/>
    <property type="match status" value="1"/>
</dbReference>
<proteinExistence type="predicted"/>
<dbReference type="InterPro" id="IPR016181">
    <property type="entry name" value="Acyl_CoA_acyltransferase"/>
</dbReference>
<name>A0A3N2CTN5_9ACTN</name>
<organism evidence="2 3">
    <name type="scientific">Nocardioides aurantiacus</name>
    <dbReference type="NCBI Taxonomy" id="86796"/>
    <lineage>
        <taxon>Bacteria</taxon>
        <taxon>Bacillati</taxon>
        <taxon>Actinomycetota</taxon>
        <taxon>Actinomycetes</taxon>
        <taxon>Propionibacteriales</taxon>
        <taxon>Nocardioidaceae</taxon>
        <taxon>Nocardioides</taxon>
    </lineage>
</organism>
<dbReference type="EMBL" id="RKHO01000001">
    <property type="protein sequence ID" value="ROR90900.1"/>
    <property type="molecule type" value="Genomic_DNA"/>
</dbReference>
<dbReference type="Proteomes" id="UP000281738">
    <property type="component" value="Unassembled WGS sequence"/>
</dbReference>
<sequence>MADLDGVPWPPAPIRTPRLLLRRPAASDRDGVIELLCSEAATRYLGGPQSRADLSLTLPQGPTGRPGVFTIEANRQFVGTVSFDRRDASRPGHVRASGLEIEVSYAVLPDELGNGYGAEALAGALGWVAQVMPREPVVLCTQTANRASMRVAEQAGFLEVARFEEFDAEQWFGVRQPEGATA</sequence>
<dbReference type="Pfam" id="PF13302">
    <property type="entry name" value="Acetyltransf_3"/>
    <property type="match status" value="1"/>
</dbReference>
<reference evidence="2 3" key="1">
    <citation type="submission" date="2018-11" db="EMBL/GenBank/DDBJ databases">
        <title>Sequencing the genomes of 1000 actinobacteria strains.</title>
        <authorList>
            <person name="Klenk H.-P."/>
        </authorList>
    </citation>
    <scope>NUCLEOTIDE SEQUENCE [LARGE SCALE GENOMIC DNA]</scope>
    <source>
        <strain evidence="2 3">DSM 12652</strain>
    </source>
</reference>
<evidence type="ECO:0000313" key="2">
    <source>
        <dbReference type="EMBL" id="ROR90900.1"/>
    </source>
</evidence>
<dbReference type="InterPro" id="IPR051531">
    <property type="entry name" value="N-acetyltransferase"/>
</dbReference>
<dbReference type="GO" id="GO:0016747">
    <property type="term" value="F:acyltransferase activity, transferring groups other than amino-acyl groups"/>
    <property type="evidence" value="ECO:0007669"/>
    <property type="project" value="InterPro"/>
</dbReference>
<accession>A0A3N2CTN5</accession>
<dbReference type="OrthoDB" id="3533156at2"/>
<keyword evidence="2" id="KW-0808">Transferase</keyword>
<protein>
    <submittedName>
        <fullName evidence="2">RimJ/RimL family protein N-acetyltransferase</fullName>
    </submittedName>
</protein>
<dbReference type="PROSITE" id="PS51186">
    <property type="entry name" value="GNAT"/>
    <property type="match status" value="1"/>
</dbReference>
<dbReference type="AlphaFoldDB" id="A0A3N2CTN5"/>
<dbReference type="InterPro" id="IPR000182">
    <property type="entry name" value="GNAT_dom"/>
</dbReference>
<gene>
    <name evidence="2" type="ORF">EDD33_1749</name>
</gene>
<feature type="domain" description="N-acetyltransferase" evidence="1">
    <location>
        <begin position="19"/>
        <end position="177"/>
    </location>
</feature>
<comment type="caution">
    <text evidence="2">The sequence shown here is derived from an EMBL/GenBank/DDBJ whole genome shotgun (WGS) entry which is preliminary data.</text>
</comment>
<dbReference type="RefSeq" id="WP_123390118.1">
    <property type="nucleotide sequence ID" value="NZ_RKHO01000001.1"/>
</dbReference>
<keyword evidence="3" id="KW-1185">Reference proteome</keyword>
<dbReference type="PANTHER" id="PTHR43792">
    <property type="entry name" value="GNAT FAMILY, PUTATIVE (AFU_ORTHOLOGUE AFUA_3G00765)-RELATED-RELATED"/>
    <property type="match status" value="1"/>
</dbReference>
<evidence type="ECO:0000259" key="1">
    <source>
        <dbReference type="PROSITE" id="PS51186"/>
    </source>
</evidence>